<feature type="domain" description="Glycoside hydrolase family 49 C-terminal" evidence="1">
    <location>
        <begin position="495"/>
        <end position="591"/>
    </location>
</feature>
<sequence>MSSGVQTVSTRNLHTWWQEGGVKDSKRIRIYENKVRQSHAYRVQVRSAPPAGAADAPWYDSFVYESIPRGGNGFFKTPVDSPNPQRFTWDECSDGDGISELEHKANLSMAWSQFEYDDDVEVKITPCNGVKLNEVTIRPTALHLEAKALSDAVVIRVPRNPDGFKFSVEFRDDIIEYFSDGTQYVKDGRHLVGREPRNALLIFASPFPAAEVTPPMSESNTTVMKPGPIYEGDWGSKAILYFPPGVYWMNSTQDGQSPRLGQNHIRLHENTYWVHFDPGAYVKGAIEYTTKNKHLYATGHGVLSGEHYVYTANPKEGYHGKKHDWESLRMWWHKLPVPGQTWHCAGPTITAPPFNSMDMKDPNDQIHVSARIQDYKQVGAWYYQTDGLQLNPDSTMRDVFYHCNDDAIKAYHGHVDVDRVTVWKIHNDPVIQMGWDLREVSHFSLRNLWVIHTRYFKHNDYVPAAIIGASPFYVNKDDPPEKKKKRDFKKQLAASITNVVCEGPCPGLLKISPLQSYDLKISNVEFQQELNPVSEVAESYVKGVDDFGSGKMAIEINNWSINGEKVTMDTFRSNQLGKLNIDKQYWKQWKINEVLQPV</sequence>
<dbReference type="Proteomes" id="UP000007115">
    <property type="component" value="Unassembled WGS sequence"/>
</dbReference>
<organism evidence="3 4">
    <name type="scientific">Hypocrea virens (strain Gv29-8 / FGSC 10586)</name>
    <name type="common">Gliocladium virens</name>
    <name type="synonym">Trichoderma virens</name>
    <dbReference type="NCBI Taxonomy" id="413071"/>
    <lineage>
        <taxon>Eukaryota</taxon>
        <taxon>Fungi</taxon>
        <taxon>Dikarya</taxon>
        <taxon>Ascomycota</taxon>
        <taxon>Pezizomycotina</taxon>
        <taxon>Sordariomycetes</taxon>
        <taxon>Hypocreomycetidae</taxon>
        <taxon>Hypocreales</taxon>
        <taxon>Hypocreaceae</taxon>
        <taxon>Trichoderma</taxon>
    </lineage>
</organism>
<dbReference type="Gene3D" id="2.60.350.10">
    <property type="entry name" value="Dextranase, N-terminal"/>
    <property type="match status" value="1"/>
</dbReference>
<dbReference type="GeneID" id="25793346"/>
<dbReference type="AlphaFoldDB" id="G9MDL9"/>
<dbReference type="GO" id="GO:0004553">
    <property type="term" value="F:hydrolase activity, hydrolyzing O-glycosyl compounds"/>
    <property type="evidence" value="ECO:0007669"/>
    <property type="project" value="InterPro"/>
</dbReference>
<evidence type="ECO:0000259" key="2">
    <source>
        <dbReference type="Pfam" id="PF17433"/>
    </source>
</evidence>
<gene>
    <name evidence="3" type="ORF">TRIVIDRAFT_34670</name>
</gene>
<dbReference type="InterPro" id="IPR005192">
    <property type="entry name" value="Glyco_hydro_49_C"/>
</dbReference>
<dbReference type="InterPro" id="IPR023226">
    <property type="entry name" value="Glyco_hydro_49_N_dom"/>
</dbReference>
<keyword evidence="3" id="KW-0378">Hydrolase</keyword>
<dbReference type="OrthoDB" id="406508at2759"/>
<comment type="caution">
    <text evidence="3">The sequence shown here is derived from an EMBL/GenBank/DDBJ whole genome shotgun (WGS) entry which is preliminary data.</text>
</comment>
<evidence type="ECO:0000313" key="3">
    <source>
        <dbReference type="EMBL" id="EHK27178.1"/>
    </source>
</evidence>
<name>G9MDL9_HYPVG</name>
<dbReference type="HOGENOM" id="CLU_016923_1_0_1"/>
<dbReference type="SUPFAM" id="SSF101596">
    <property type="entry name" value="Dextranase, N-terminal domain"/>
    <property type="match status" value="1"/>
</dbReference>
<dbReference type="InterPro" id="IPR012334">
    <property type="entry name" value="Pectin_lyas_fold"/>
</dbReference>
<dbReference type="InterPro" id="IPR041402">
    <property type="entry name" value="B_solenoid_dext"/>
</dbReference>
<accession>G9MDL9</accession>
<dbReference type="OMA" id="SGENYVY"/>
<evidence type="ECO:0000313" key="4">
    <source>
        <dbReference type="Proteomes" id="UP000007115"/>
    </source>
</evidence>
<dbReference type="RefSeq" id="XP_013961389.1">
    <property type="nucleotide sequence ID" value="XM_014105914.1"/>
</dbReference>
<reference evidence="3 4" key="1">
    <citation type="journal article" date="2011" name="Genome Biol.">
        <title>Comparative genome sequence analysis underscores mycoparasitism as the ancestral life style of Trichoderma.</title>
        <authorList>
            <person name="Kubicek C.P."/>
            <person name="Herrera-Estrella A."/>
            <person name="Seidl-Seiboth V."/>
            <person name="Martinez D.A."/>
            <person name="Druzhinina I.S."/>
            <person name="Thon M."/>
            <person name="Zeilinger S."/>
            <person name="Casas-Flores S."/>
            <person name="Horwitz B.A."/>
            <person name="Mukherjee P.K."/>
            <person name="Mukherjee M."/>
            <person name="Kredics L."/>
            <person name="Alcaraz L.D."/>
            <person name="Aerts A."/>
            <person name="Antal Z."/>
            <person name="Atanasova L."/>
            <person name="Cervantes-Badillo M.G."/>
            <person name="Challacombe J."/>
            <person name="Chertkov O."/>
            <person name="McCluskey K."/>
            <person name="Coulpier F."/>
            <person name="Deshpande N."/>
            <person name="von Doehren H."/>
            <person name="Ebbole D.J."/>
            <person name="Esquivel-Naranjo E.U."/>
            <person name="Fekete E."/>
            <person name="Flipphi M."/>
            <person name="Glaser F."/>
            <person name="Gomez-Rodriguez E.Y."/>
            <person name="Gruber S."/>
            <person name="Han C."/>
            <person name="Henrissat B."/>
            <person name="Hermosa R."/>
            <person name="Hernandez-Onate M."/>
            <person name="Karaffa L."/>
            <person name="Kosti I."/>
            <person name="Le Crom S."/>
            <person name="Lindquist E."/>
            <person name="Lucas S."/>
            <person name="Luebeck M."/>
            <person name="Luebeck P.S."/>
            <person name="Margeot A."/>
            <person name="Metz B."/>
            <person name="Misra M."/>
            <person name="Nevalainen H."/>
            <person name="Omann M."/>
            <person name="Packer N."/>
            <person name="Perrone G."/>
            <person name="Uresti-Rivera E.E."/>
            <person name="Salamov A."/>
            <person name="Schmoll M."/>
            <person name="Seiboth B."/>
            <person name="Shapiro H."/>
            <person name="Sukno S."/>
            <person name="Tamayo-Ramos J.A."/>
            <person name="Tisch D."/>
            <person name="Wiest A."/>
            <person name="Wilkinson H.H."/>
            <person name="Zhang M."/>
            <person name="Coutinho P.M."/>
            <person name="Kenerley C.M."/>
            <person name="Monte E."/>
            <person name="Baker S.E."/>
            <person name="Grigoriev I.V."/>
        </authorList>
    </citation>
    <scope>NUCLEOTIDE SEQUENCE [LARGE SCALE GENOMIC DNA]</scope>
    <source>
        <strain evidence="4">Gv29-8 / FGSC 10586</strain>
    </source>
</reference>
<keyword evidence="4" id="KW-1185">Reference proteome</keyword>
<dbReference type="InterPro" id="IPR035953">
    <property type="entry name" value="Dextranase_N-ter"/>
</dbReference>
<dbReference type="Pfam" id="PF18841">
    <property type="entry name" value="B_solenoid_dext"/>
    <property type="match status" value="1"/>
</dbReference>
<dbReference type="InterPro" id="IPR011050">
    <property type="entry name" value="Pectin_lyase_fold/virulence"/>
</dbReference>
<dbReference type="eggNOG" id="ENOG502SCB1">
    <property type="taxonomic scope" value="Eukaryota"/>
</dbReference>
<dbReference type="Pfam" id="PF03718">
    <property type="entry name" value="Glyco_hydro_49"/>
    <property type="match status" value="1"/>
</dbReference>
<feature type="domain" description="Glycoside hydrolase family 49 N-terminal" evidence="2">
    <location>
        <begin position="6"/>
        <end position="207"/>
    </location>
</feature>
<proteinExistence type="predicted"/>
<dbReference type="STRING" id="413071.G9MDL9"/>
<evidence type="ECO:0000259" key="1">
    <source>
        <dbReference type="Pfam" id="PF03718"/>
    </source>
</evidence>
<dbReference type="InParanoid" id="G9MDL9"/>
<dbReference type="EMBL" id="ABDF02000001">
    <property type="protein sequence ID" value="EHK27178.1"/>
    <property type="molecule type" value="Genomic_DNA"/>
</dbReference>
<dbReference type="Pfam" id="PF17433">
    <property type="entry name" value="Glyco_hydro_49N"/>
    <property type="match status" value="1"/>
</dbReference>
<protein>
    <submittedName>
        <fullName evidence="3">Glycoside hydrolase family 49 protein</fullName>
    </submittedName>
</protein>
<dbReference type="VEuPathDB" id="FungiDB:TRIVIDRAFT_34670"/>
<dbReference type="Gene3D" id="2.160.20.10">
    <property type="entry name" value="Single-stranded right-handed beta-helix, Pectin lyase-like"/>
    <property type="match status" value="1"/>
</dbReference>
<dbReference type="SUPFAM" id="SSF51126">
    <property type="entry name" value="Pectin lyase-like"/>
    <property type="match status" value="1"/>
</dbReference>